<gene>
    <name evidence="1" type="ORF">AVEN_209027_1</name>
</gene>
<dbReference type="EMBL" id="BGPR01003231">
    <property type="protein sequence ID" value="GBM85404.1"/>
    <property type="molecule type" value="Genomic_DNA"/>
</dbReference>
<evidence type="ECO:0000313" key="2">
    <source>
        <dbReference type="Proteomes" id="UP000499080"/>
    </source>
</evidence>
<name>A0A4Y2J628_ARAVE</name>
<comment type="caution">
    <text evidence="1">The sequence shown here is derived from an EMBL/GenBank/DDBJ whole genome shotgun (WGS) entry which is preliminary data.</text>
</comment>
<protein>
    <submittedName>
        <fullName evidence="1">Uncharacterized protein</fullName>
    </submittedName>
</protein>
<accession>A0A4Y2J628</accession>
<sequence length="111" mass="12911">MLASRLKQREDYIETDLDILDRGQRTRMTPEPVSQSSNFLATPSTIEVSFKVHKKNSSTSFFIKITSLSLYIKKYPAIPNSEAFPFIVYRVPLAVNLSCHWLQMFLLRHFL</sequence>
<organism evidence="1 2">
    <name type="scientific">Araneus ventricosus</name>
    <name type="common">Orbweaver spider</name>
    <name type="synonym">Epeira ventricosa</name>
    <dbReference type="NCBI Taxonomy" id="182803"/>
    <lineage>
        <taxon>Eukaryota</taxon>
        <taxon>Metazoa</taxon>
        <taxon>Ecdysozoa</taxon>
        <taxon>Arthropoda</taxon>
        <taxon>Chelicerata</taxon>
        <taxon>Arachnida</taxon>
        <taxon>Araneae</taxon>
        <taxon>Araneomorphae</taxon>
        <taxon>Entelegynae</taxon>
        <taxon>Araneoidea</taxon>
        <taxon>Araneidae</taxon>
        <taxon>Araneus</taxon>
    </lineage>
</organism>
<keyword evidence="2" id="KW-1185">Reference proteome</keyword>
<evidence type="ECO:0000313" key="1">
    <source>
        <dbReference type="EMBL" id="GBM85404.1"/>
    </source>
</evidence>
<dbReference type="Proteomes" id="UP000499080">
    <property type="component" value="Unassembled WGS sequence"/>
</dbReference>
<reference evidence="1 2" key="1">
    <citation type="journal article" date="2019" name="Sci. Rep.">
        <title>Orb-weaving spider Araneus ventricosus genome elucidates the spidroin gene catalogue.</title>
        <authorList>
            <person name="Kono N."/>
            <person name="Nakamura H."/>
            <person name="Ohtoshi R."/>
            <person name="Moran D.A.P."/>
            <person name="Shinohara A."/>
            <person name="Yoshida Y."/>
            <person name="Fujiwara M."/>
            <person name="Mori M."/>
            <person name="Tomita M."/>
            <person name="Arakawa K."/>
        </authorList>
    </citation>
    <scope>NUCLEOTIDE SEQUENCE [LARGE SCALE GENOMIC DNA]</scope>
</reference>
<proteinExistence type="predicted"/>
<dbReference type="AlphaFoldDB" id="A0A4Y2J628"/>